<dbReference type="AlphaFoldDB" id="A0A6J4V7G5"/>
<proteinExistence type="predicted"/>
<dbReference type="InterPro" id="IPR041678">
    <property type="entry name" value="TetR_C_16"/>
</dbReference>
<dbReference type="SUPFAM" id="SSF48498">
    <property type="entry name" value="Tetracyclin repressor-like, C-terminal domain"/>
    <property type="match status" value="1"/>
</dbReference>
<dbReference type="PANTHER" id="PTHR30055:SF235">
    <property type="entry name" value="TRANSCRIPTIONAL REGULATORY PROTEIN"/>
    <property type="match status" value="1"/>
</dbReference>
<dbReference type="PROSITE" id="PS50977">
    <property type="entry name" value="HTH_TETR_2"/>
    <property type="match status" value="1"/>
</dbReference>
<feature type="DNA-binding region" description="H-T-H motif" evidence="2">
    <location>
        <begin position="38"/>
        <end position="57"/>
    </location>
</feature>
<dbReference type="Gene3D" id="1.10.10.60">
    <property type="entry name" value="Homeodomain-like"/>
    <property type="match status" value="1"/>
</dbReference>
<keyword evidence="1 2" id="KW-0238">DNA-binding</keyword>
<dbReference type="InterPro" id="IPR009057">
    <property type="entry name" value="Homeodomain-like_sf"/>
</dbReference>
<dbReference type="InterPro" id="IPR036271">
    <property type="entry name" value="Tet_transcr_reg_TetR-rel_C_sf"/>
</dbReference>
<evidence type="ECO:0000313" key="4">
    <source>
        <dbReference type="EMBL" id="CAA9566557.1"/>
    </source>
</evidence>
<reference evidence="4" key="1">
    <citation type="submission" date="2020-02" db="EMBL/GenBank/DDBJ databases">
        <authorList>
            <person name="Meier V. D."/>
        </authorList>
    </citation>
    <scope>NUCLEOTIDE SEQUENCE</scope>
    <source>
        <strain evidence="4">AVDCRST_MAG70</strain>
    </source>
</reference>
<dbReference type="GO" id="GO:0003700">
    <property type="term" value="F:DNA-binding transcription factor activity"/>
    <property type="evidence" value="ECO:0007669"/>
    <property type="project" value="TreeGrafter"/>
</dbReference>
<sequence>MVRKPAGAGRRAGESGTREAILASARRSFYELGYDRTSVRGIAQAAGVDPALVIHFYGSKQQLFVRVVELPFVPAEVLPRILEGQSSHVGARLARFFLGVLETEESRLRIIGLVRSAASEPEAALMVRELISRELFVPLIEGLGSADAPLRASLIGAQVVGLVMARYIVAVEPIASIESDVLERILAPAFQRLLVGTLDSANDATPS</sequence>
<organism evidence="4">
    <name type="scientific">uncultured Thermomicrobiales bacterium</name>
    <dbReference type="NCBI Taxonomy" id="1645740"/>
    <lineage>
        <taxon>Bacteria</taxon>
        <taxon>Pseudomonadati</taxon>
        <taxon>Thermomicrobiota</taxon>
        <taxon>Thermomicrobia</taxon>
        <taxon>Thermomicrobiales</taxon>
        <taxon>environmental samples</taxon>
    </lineage>
</organism>
<protein>
    <recommendedName>
        <fullName evidence="3">HTH tetR-type domain-containing protein</fullName>
    </recommendedName>
</protein>
<dbReference type="PANTHER" id="PTHR30055">
    <property type="entry name" value="HTH-TYPE TRANSCRIPTIONAL REGULATOR RUTR"/>
    <property type="match status" value="1"/>
</dbReference>
<accession>A0A6J4V7G5</accession>
<evidence type="ECO:0000256" key="2">
    <source>
        <dbReference type="PROSITE-ProRule" id="PRU00335"/>
    </source>
</evidence>
<evidence type="ECO:0000256" key="1">
    <source>
        <dbReference type="ARBA" id="ARBA00023125"/>
    </source>
</evidence>
<gene>
    <name evidence="4" type="ORF">AVDCRST_MAG70-2089</name>
</gene>
<evidence type="ECO:0000259" key="3">
    <source>
        <dbReference type="PROSITE" id="PS50977"/>
    </source>
</evidence>
<dbReference type="EMBL" id="CADCWH010000334">
    <property type="protein sequence ID" value="CAA9566557.1"/>
    <property type="molecule type" value="Genomic_DNA"/>
</dbReference>
<feature type="domain" description="HTH tetR-type" evidence="3">
    <location>
        <begin position="15"/>
        <end position="75"/>
    </location>
</feature>
<dbReference type="Pfam" id="PF00440">
    <property type="entry name" value="TetR_N"/>
    <property type="match status" value="1"/>
</dbReference>
<dbReference type="InterPro" id="IPR050109">
    <property type="entry name" value="HTH-type_TetR-like_transc_reg"/>
</dbReference>
<dbReference type="GO" id="GO:0000976">
    <property type="term" value="F:transcription cis-regulatory region binding"/>
    <property type="evidence" value="ECO:0007669"/>
    <property type="project" value="TreeGrafter"/>
</dbReference>
<dbReference type="Gene3D" id="1.10.357.10">
    <property type="entry name" value="Tetracycline Repressor, domain 2"/>
    <property type="match status" value="1"/>
</dbReference>
<name>A0A6J4V7G5_9BACT</name>
<dbReference type="InterPro" id="IPR001647">
    <property type="entry name" value="HTH_TetR"/>
</dbReference>
<dbReference type="SUPFAM" id="SSF46689">
    <property type="entry name" value="Homeodomain-like"/>
    <property type="match status" value="1"/>
</dbReference>
<dbReference type="PRINTS" id="PR00455">
    <property type="entry name" value="HTHTETR"/>
</dbReference>
<dbReference type="Pfam" id="PF17920">
    <property type="entry name" value="TetR_C_16"/>
    <property type="match status" value="1"/>
</dbReference>